<reference evidence="1" key="2">
    <citation type="submission" date="2020-09" db="EMBL/GenBank/DDBJ databases">
        <authorList>
            <person name="Sun Q."/>
            <person name="Zhou Y."/>
        </authorList>
    </citation>
    <scope>NUCLEOTIDE SEQUENCE</scope>
    <source>
        <strain evidence="1">CGMCC 1.12785</strain>
    </source>
</reference>
<name>A0A8J2XK19_9MICO</name>
<dbReference type="EMBL" id="BMFY01000004">
    <property type="protein sequence ID" value="GGA10884.1"/>
    <property type="molecule type" value="Genomic_DNA"/>
</dbReference>
<accession>A0A8J2XK19</accession>
<dbReference type="Proteomes" id="UP000616114">
    <property type="component" value="Unassembled WGS sequence"/>
</dbReference>
<organism evidence="1 2">
    <name type="scientific">Sediminivirga luteola</name>
    <dbReference type="NCBI Taxonomy" id="1774748"/>
    <lineage>
        <taxon>Bacteria</taxon>
        <taxon>Bacillati</taxon>
        <taxon>Actinomycetota</taxon>
        <taxon>Actinomycetes</taxon>
        <taxon>Micrococcales</taxon>
        <taxon>Brevibacteriaceae</taxon>
        <taxon>Sediminivirga</taxon>
    </lineage>
</organism>
<dbReference type="AlphaFoldDB" id="A0A8J2XK19"/>
<protein>
    <submittedName>
        <fullName evidence="1">Uncharacterized protein</fullName>
    </submittedName>
</protein>
<reference evidence="1" key="1">
    <citation type="journal article" date="2014" name="Int. J. Syst. Evol. Microbiol.">
        <title>Complete genome sequence of Corynebacterium casei LMG S-19264T (=DSM 44701T), isolated from a smear-ripened cheese.</title>
        <authorList>
            <consortium name="US DOE Joint Genome Institute (JGI-PGF)"/>
            <person name="Walter F."/>
            <person name="Albersmeier A."/>
            <person name="Kalinowski J."/>
            <person name="Ruckert C."/>
        </authorList>
    </citation>
    <scope>NUCLEOTIDE SEQUENCE</scope>
    <source>
        <strain evidence="1">CGMCC 1.12785</strain>
    </source>
</reference>
<evidence type="ECO:0000313" key="1">
    <source>
        <dbReference type="EMBL" id="GGA10884.1"/>
    </source>
</evidence>
<sequence length="132" mass="14518">MVLEKPGRAGFDGGVSVDDILASGRYVDRRGRVWEYCEVTDTWSEIRIDAVFGPEIDGPTIGMSAMHTLITRDLHRTECPGLRKCGDHPVPHVIALGWAFAAYTGSPWELIDNHDTLPEALDAAVLMAKEGR</sequence>
<gene>
    <name evidence="1" type="ORF">GCM10011333_12140</name>
</gene>
<proteinExistence type="predicted"/>
<evidence type="ECO:0000313" key="2">
    <source>
        <dbReference type="Proteomes" id="UP000616114"/>
    </source>
</evidence>
<keyword evidence="2" id="KW-1185">Reference proteome</keyword>
<comment type="caution">
    <text evidence="1">The sequence shown here is derived from an EMBL/GenBank/DDBJ whole genome shotgun (WGS) entry which is preliminary data.</text>
</comment>